<dbReference type="InterPro" id="IPR022742">
    <property type="entry name" value="Hydrolase_4"/>
</dbReference>
<protein>
    <submittedName>
        <fullName evidence="2">Triacylglycerol lipase</fullName>
    </submittedName>
</protein>
<dbReference type="AlphaFoldDB" id="A0A2I1RAA6"/>
<sequence length="322" mass="34628">MRRGAPDSGRTRIRARVLVWLCALTFGATEICGGPAAASPTDPAQQNWNSAFGYWLAHPGATPPGMNDASCVPSPDHPRPVILVNGMFESKYVTWSYLAPRLQKQGYCVYGLDYGRGTGREVPLLQVGPLRRSAAEIGRFVDHVRQQTGADTVDLVGHSEGGLVPLYFINHLGGAAKVHNMIGIAPITNGVSLYGFLTWLRTNPSLAEAVGDALPIVREGTVGSDFVTATSRGGMTRPGVRYLTISSRHDLVVTTRESALPLGPTVTNTIIQDLCPTDRADHNTVVYDENIASVVDDRLAGRPLTHVSCRPVEPFTHNTPPA</sequence>
<dbReference type="InterPro" id="IPR029058">
    <property type="entry name" value="AB_hydrolase_fold"/>
</dbReference>
<dbReference type="Proteomes" id="UP000234662">
    <property type="component" value="Unassembled WGS sequence"/>
</dbReference>
<dbReference type="Gene3D" id="3.40.50.1820">
    <property type="entry name" value="alpha/beta hydrolase"/>
    <property type="match status" value="1"/>
</dbReference>
<comment type="caution">
    <text evidence="2">The sequence shown here is derived from an EMBL/GenBank/DDBJ whole genome shotgun (WGS) entry which is preliminary data.</text>
</comment>
<name>A0A2I1RAA6_9ACTN</name>
<dbReference type="PANTHER" id="PTHR32015">
    <property type="entry name" value="FASTING INDUCED LIPASE"/>
    <property type="match status" value="1"/>
</dbReference>
<accession>A0A2I1RAA6</accession>
<reference evidence="2 3" key="1">
    <citation type="submission" date="2017-12" db="EMBL/GenBank/DDBJ databases">
        <title>Phylogenetic diversity of female urinary microbiome.</title>
        <authorList>
            <person name="Thomas-White K."/>
            <person name="Wolfe A.J."/>
        </authorList>
    </citation>
    <scope>NUCLEOTIDE SEQUENCE [LARGE SCALE GENOMIC DNA]</scope>
    <source>
        <strain evidence="2 3">UMB0777</strain>
    </source>
</reference>
<proteinExistence type="predicted"/>
<dbReference type="GO" id="GO:0016298">
    <property type="term" value="F:lipase activity"/>
    <property type="evidence" value="ECO:0007669"/>
    <property type="project" value="TreeGrafter"/>
</dbReference>
<evidence type="ECO:0000259" key="1">
    <source>
        <dbReference type="Pfam" id="PF12146"/>
    </source>
</evidence>
<dbReference type="EMBL" id="PKJC01000004">
    <property type="protein sequence ID" value="PKZ66073.1"/>
    <property type="molecule type" value="Genomic_DNA"/>
</dbReference>
<evidence type="ECO:0000313" key="2">
    <source>
        <dbReference type="EMBL" id="PKZ66073.1"/>
    </source>
</evidence>
<dbReference type="InterPro" id="IPR002918">
    <property type="entry name" value="Lipase_EstA/Esterase_EstB"/>
</dbReference>
<dbReference type="SUPFAM" id="SSF53474">
    <property type="entry name" value="alpha/beta-Hydrolases"/>
    <property type="match status" value="1"/>
</dbReference>
<feature type="domain" description="Serine aminopeptidase S33" evidence="1">
    <location>
        <begin position="81"/>
        <end position="191"/>
    </location>
</feature>
<gene>
    <name evidence="2" type="ORF">CYJ73_07980</name>
</gene>
<organism evidence="2 3">
    <name type="scientific">Gordonia terrae</name>
    <dbReference type="NCBI Taxonomy" id="2055"/>
    <lineage>
        <taxon>Bacteria</taxon>
        <taxon>Bacillati</taxon>
        <taxon>Actinomycetota</taxon>
        <taxon>Actinomycetes</taxon>
        <taxon>Mycobacteriales</taxon>
        <taxon>Gordoniaceae</taxon>
        <taxon>Gordonia</taxon>
    </lineage>
</organism>
<evidence type="ECO:0000313" key="3">
    <source>
        <dbReference type="Proteomes" id="UP000234662"/>
    </source>
</evidence>
<dbReference type="GO" id="GO:0016042">
    <property type="term" value="P:lipid catabolic process"/>
    <property type="evidence" value="ECO:0007669"/>
    <property type="project" value="InterPro"/>
</dbReference>
<dbReference type="RefSeq" id="WP_101819717.1">
    <property type="nucleotide sequence ID" value="NZ_PKJC01000004.1"/>
</dbReference>
<dbReference type="Pfam" id="PF12146">
    <property type="entry name" value="Hydrolase_4"/>
    <property type="match status" value="1"/>
</dbReference>
<dbReference type="PANTHER" id="PTHR32015:SF1">
    <property type="entry name" value="LIPASE"/>
    <property type="match status" value="1"/>
</dbReference>